<keyword evidence="1" id="KW-0472">Membrane</keyword>
<evidence type="ECO:0000313" key="2">
    <source>
        <dbReference type="EMBL" id="OIJ15868.1"/>
    </source>
</evidence>
<dbReference type="RefSeq" id="WP_071311793.1">
    <property type="nucleotide sequence ID" value="NZ_MLQQ01000001.1"/>
</dbReference>
<proteinExistence type="predicted"/>
<sequence>MEGIYFYWFIWIAWIYTTFMMDKTRTRLIVALVLLFSIILSNKEIPLFSLTVNATILFYLLASYFIVSQKKWLKIIYYVCVSLILTSSYVTFKLFQIFDPVWVMFHPTFKLSLILLLLTLTLVKEQMLRVALVVITVTQGEIIYTLFLNSLVTDFGIGKFESLDIIAITVGFTYIWYSFENFVKWLDLFVKQKLSTGTVK</sequence>
<feature type="transmembrane region" description="Helical" evidence="1">
    <location>
        <begin position="165"/>
        <end position="183"/>
    </location>
</feature>
<keyword evidence="1" id="KW-0812">Transmembrane</keyword>
<dbReference type="InterPro" id="IPR014617">
    <property type="entry name" value="YphA_Bacsu"/>
</dbReference>
<dbReference type="Proteomes" id="UP000180098">
    <property type="component" value="Unassembled WGS sequence"/>
</dbReference>
<feature type="transmembrane region" description="Helical" evidence="1">
    <location>
        <begin position="130"/>
        <end position="153"/>
    </location>
</feature>
<keyword evidence="3" id="KW-1185">Reference proteome</keyword>
<dbReference type="OrthoDB" id="2965169at2"/>
<feature type="transmembrane region" description="Helical" evidence="1">
    <location>
        <begin position="51"/>
        <end position="68"/>
    </location>
</feature>
<evidence type="ECO:0000256" key="1">
    <source>
        <dbReference type="SAM" id="Phobius"/>
    </source>
</evidence>
<accession>A0A1S2LTN1</accession>
<feature type="transmembrane region" description="Helical" evidence="1">
    <location>
        <begin position="75"/>
        <end position="95"/>
    </location>
</feature>
<comment type="caution">
    <text evidence="2">The sequence shown here is derived from an EMBL/GenBank/DDBJ whole genome shotgun (WGS) entry which is preliminary data.</text>
</comment>
<gene>
    <name evidence="2" type="ORF">BKP35_02430</name>
</gene>
<reference evidence="2 3" key="1">
    <citation type="submission" date="2016-10" db="EMBL/GenBank/DDBJ databases">
        <title>Draft genome sequences of four alkaliphilic bacteria belonging to the Anaerobacillus genus.</title>
        <authorList>
            <person name="Bassil N.M."/>
            <person name="Lloyd J.R."/>
        </authorList>
    </citation>
    <scope>NUCLEOTIDE SEQUENCE [LARGE SCALE GENOMIC DNA]</scope>
    <source>
        <strain evidence="2 3">DSM 15340</strain>
    </source>
</reference>
<keyword evidence="1" id="KW-1133">Transmembrane helix</keyword>
<feature type="transmembrane region" description="Helical" evidence="1">
    <location>
        <begin position="6"/>
        <end position="21"/>
    </location>
</feature>
<evidence type="ECO:0000313" key="3">
    <source>
        <dbReference type="Proteomes" id="UP000180098"/>
    </source>
</evidence>
<dbReference type="Pfam" id="PF24124">
    <property type="entry name" value="YphA"/>
    <property type="match status" value="1"/>
</dbReference>
<dbReference type="AlphaFoldDB" id="A0A1S2LTN1"/>
<feature type="transmembrane region" description="Helical" evidence="1">
    <location>
        <begin position="28"/>
        <end position="45"/>
    </location>
</feature>
<name>A0A1S2LTN1_9BACI</name>
<feature type="transmembrane region" description="Helical" evidence="1">
    <location>
        <begin position="101"/>
        <end position="123"/>
    </location>
</feature>
<dbReference type="EMBL" id="MLQQ01000001">
    <property type="protein sequence ID" value="OIJ15868.1"/>
    <property type="molecule type" value="Genomic_DNA"/>
</dbReference>
<protein>
    <submittedName>
        <fullName evidence="2">Uncharacterized protein</fullName>
    </submittedName>
</protein>
<organism evidence="2 3">
    <name type="scientific">Anaerobacillus arseniciselenatis</name>
    <dbReference type="NCBI Taxonomy" id="85682"/>
    <lineage>
        <taxon>Bacteria</taxon>
        <taxon>Bacillati</taxon>
        <taxon>Bacillota</taxon>
        <taxon>Bacilli</taxon>
        <taxon>Bacillales</taxon>
        <taxon>Bacillaceae</taxon>
        <taxon>Anaerobacillus</taxon>
    </lineage>
</organism>
<dbReference type="PIRSF" id="PIRSF036710">
    <property type="entry name" value="YphA_Bacsu"/>
    <property type="match status" value="1"/>
</dbReference>